<dbReference type="GO" id="GO:0045476">
    <property type="term" value="P:nurse cell apoptotic process"/>
    <property type="evidence" value="ECO:0007669"/>
    <property type="project" value="UniProtKB-ARBA"/>
</dbReference>
<dbReference type="OrthoDB" id="10261408at2759"/>
<feature type="domain" description="Homeobox" evidence="9">
    <location>
        <begin position="242"/>
        <end position="319"/>
    </location>
</feature>
<dbReference type="SUPFAM" id="SSF54695">
    <property type="entry name" value="POZ domain"/>
    <property type="match status" value="1"/>
</dbReference>
<dbReference type="HOGENOM" id="CLU_662697_0_0_1"/>
<dbReference type="GO" id="GO:0003677">
    <property type="term" value="F:DNA binding"/>
    <property type="evidence" value="ECO:0007669"/>
    <property type="project" value="UniProtKB-UniRule"/>
</dbReference>
<evidence type="ECO:0000256" key="3">
    <source>
        <dbReference type="ARBA" id="ARBA00022782"/>
    </source>
</evidence>
<keyword evidence="12" id="KW-1185">Reference proteome</keyword>
<dbReference type="SUPFAM" id="SSF46689">
    <property type="entry name" value="Homeodomain-like"/>
    <property type="match status" value="1"/>
</dbReference>
<dbReference type="GO" id="GO:0006357">
    <property type="term" value="P:regulation of transcription by RNA polymerase II"/>
    <property type="evidence" value="ECO:0000318"/>
    <property type="project" value="GO_Central"/>
</dbReference>
<dbReference type="Pfam" id="PF00651">
    <property type="entry name" value="BTB"/>
    <property type="match status" value="1"/>
</dbReference>
<dbReference type="GO" id="GO:0008406">
    <property type="term" value="P:gonad development"/>
    <property type="evidence" value="ECO:0007669"/>
    <property type="project" value="UniProtKB-ARBA"/>
</dbReference>
<dbReference type="PANTHER" id="PTHR23110">
    <property type="entry name" value="BTB DOMAIN TRANSCRIPTION FACTOR"/>
    <property type="match status" value="1"/>
</dbReference>
<keyword evidence="3" id="KW-0221">Differentiation</keyword>
<dbReference type="InterPro" id="IPR000210">
    <property type="entry name" value="BTB/POZ_dom"/>
</dbReference>
<dbReference type="Gene3D" id="1.10.10.60">
    <property type="entry name" value="Homeodomain-like"/>
    <property type="match status" value="1"/>
</dbReference>
<gene>
    <name evidence="11" type="primary">BTB5</name>
    <name evidence="11" type="ORF">DAPPUDRAFT_347253</name>
</gene>
<evidence type="ECO:0000313" key="11">
    <source>
        <dbReference type="EMBL" id="EFX85565.1"/>
    </source>
</evidence>
<dbReference type="GO" id="GO:0048813">
    <property type="term" value="P:dendrite morphogenesis"/>
    <property type="evidence" value="ECO:0007669"/>
    <property type="project" value="UniProtKB-ARBA"/>
</dbReference>
<feature type="domain" description="BTB" evidence="10">
    <location>
        <begin position="43"/>
        <end position="114"/>
    </location>
</feature>
<evidence type="ECO:0000256" key="1">
    <source>
        <dbReference type="ARBA" id="ARBA00004123"/>
    </source>
</evidence>
<dbReference type="GO" id="GO:0045467">
    <property type="term" value="P:R7 cell development"/>
    <property type="evidence" value="ECO:0007669"/>
    <property type="project" value="UniProtKB-ARBA"/>
</dbReference>
<dbReference type="OMA" id="HANYDEQ"/>
<feature type="region of interest" description="Disordered" evidence="8">
    <location>
        <begin position="283"/>
        <end position="415"/>
    </location>
</feature>
<keyword evidence="2" id="KW-0217">Developmental protein</keyword>
<feature type="compositionally biased region" description="Basic and acidic residues" evidence="8">
    <location>
        <begin position="369"/>
        <end position="378"/>
    </location>
</feature>
<dbReference type="CDD" id="cd00086">
    <property type="entry name" value="homeodomain"/>
    <property type="match status" value="1"/>
</dbReference>
<dbReference type="GO" id="GO:0007526">
    <property type="term" value="P:larval somatic muscle development"/>
    <property type="evidence" value="ECO:0007669"/>
    <property type="project" value="UniProtKB-ARBA"/>
</dbReference>
<sequence>MQLERREDSPAGENGTEFTLRWHHHDVKLADTMTRAWEKKLFLDVTLASGHRTLGAHRLVLCACSALLENLLTSPAHSPVQSHTNPMLYFNDIDFEDLEVLVDFMYRGSMTVTYQTLPGIINAARILQIRGLNPDIDEPVDSPPESSGSSEPPAPEPTGEPIRKRIKKDVVEDVIKSHQEIKDEMGSDHEGFHTPHGVIGPEHANYDEQKQQQLAAFLSVLAQQTPLNQSTKQTTSTSAGPSPALRSRLVWDPAHIVYLESWYGKETRYPSLVQCQAYANQLSRVPQSDQSGKSRTSMSVTAQNVSHWFQNRRRKDTHPEIEEKRVKRSQTRRTKKSNSGNPLDLTQSTAPRMKQSTTPPSLNRSPQEPSHHPDHDDRDSDDEPGLCIAENAHNSYNSDTENDHPSSIHHPHYQL</sequence>
<name>E9G4F8_DAPPU</name>
<accession>E9G4F8</accession>
<keyword evidence="4" id="KW-0524">Neurogenesis</keyword>
<feature type="compositionally biased region" description="Polar residues" evidence="8">
    <location>
        <begin position="337"/>
        <end position="367"/>
    </location>
</feature>
<dbReference type="PROSITE" id="PS50097">
    <property type="entry name" value="BTB"/>
    <property type="match status" value="1"/>
</dbReference>
<protein>
    <submittedName>
        <fullName evidence="11">Uncharacterized protein</fullName>
    </submittedName>
</protein>
<feature type="DNA-binding region" description="Homeobox" evidence="7">
    <location>
        <begin position="244"/>
        <end position="320"/>
    </location>
</feature>
<dbReference type="AlphaFoldDB" id="E9G4F8"/>
<evidence type="ECO:0000259" key="9">
    <source>
        <dbReference type="PROSITE" id="PS50071"/>
    </source>
</evidence>
<evidence type="ECO:0000256" key="4">
    <source>
        <dbReference type="ARBA" id="ARBA00022902"/>
    </source>
</evidence>
<evidence type="ECO:0000256" key="6">
    <source>
        <dbReference type="ARBA" id="ARBA00037382"/>
    </source>
</evidence>
<dbReference type="GO" id="GO:0007464">
    <property type="term" value="P:R3/R4 cell fate commitment"/>
    <property type="evidence" value="ECO:0007669"/>
    <property type="project" value="UniProtKB-ARBA"/>
</dbReference>
<dbReference type="SMART" id="SM00225">
    <property type="entry name" value="BTB"/>
    <property type="match status" value="1"/>
</dbReference>
<feature type="compositionally biased region" description="Basic residues" evidence="8">
    <location>
        <begin position="326"/>
        <end position="336"/>
    </location>
</feature>
<dbReference type="InParanoid" id="E9G4F8"/>
<dbReference type="InterPro" id="IPR051095">
    <property type="entry name" value="Dros_DevTransReg"/>
</dbReference>
<evidence type="ECO:0000256" key="5">
    <source>
        <dbReference type="ARBA" id="ARBA00023242"/>
    </source>
</evidence>
<dbReference type="SMART" id="SM00389">
    <property type="entry name" value="HOX"/>
    <property type="match status" value="1"/>
</dbReference>
<dbReference type="GO" id="GO:0035167">
    <property type="term" value="P:larval lymph gland hemopoiesis"/>
    <property type="evidence" value="ECO:0007669"/>
    <property type="project" value="UniProtKB-ARBA"/>
</dbReference>
<dbReference type="InterPro" id="IPR011333">
    <property type="entry name" value="SKP1/BTB/POZ_sf"/>
</dbReference>
<evidence type="ECO:0000313" key="12">
    <source>
        <dbReference type="Proteomes" id="UP000000305"/>
    </source>
</evidence>
<organism evidence="11 12">
    <name type="scientific">Daphnia pulex</name>
    <name type="common">Water flea</name>
    <dbReference type="NCBI Taxonomy" id="6669"/>
    <lineage>
        <taxon>Eukaryota</taxon>
        <taxon>Metazoa</taxon>
        <taxon>Ecdysozoa</taxon>
        <taxon>Arthropoda</taxon>
        <taxon>Crustacea</taxon>
        <taxon>Branchiopoda</taxon>
        <taxon>Diplostraca</taxon>
        <taxon>Cladocera</taxon>
        <taxon>Anomopoda</taxon>
        <taxon>Daphniidae</taxon>
        <taxon>Daphnia</taxon>
    </lineage>
</organism>
<dbReference type="CDD" id="cd18315">
    <property type="entry name" value="BTB_POZ_BAB-like"/>
    <property type="match status" value="1"/>
</dbReference>
<evidence type="ECO:0000256" key="7">
    <source>
        <dbReference type="PROSITE-ProRule" id="PRU00108"/>
    </source>
</evidence>
<dbReference type="PANTHER" id="PTHR23110:SF111">
    <property type="entry name" value="LONGITUDINALS LACKING PROTEIN, ISOFORMS F_I_K_T"/>
    <property type="match status" value="1"/>
</dbReference>
<dbReference type="Proteomes" id="UP000000305">
    <property type="component" value="Unassembled WGS sequence"/>
</dbReference>
<feature type="compositionally biased region" description="Basic and acidic residues" evidence="8">
    <location>
        <begin position="181"/>
        <end position="193"/>
    </location>
</feature>
<dbReference type="InterPro" id="IPR001356">
    <property type="entry name" value="HD"/>
</dbReference>
<comment type="function">
    <text evidence="6">Putative transcription factor required for axon growth and guidance in the central and peripheral nervous systems. Repels CNS axons away from the midline by promoting the expression of the midline repellent sli and its receptor robo.</text>
</comment>
<evidence type="ECO:0000256" key="8">
    <source>
        <dbReference type="SAM" id="MobiDB-lite"/>
    </source>
</evidence>
<comment type="subcellular location">
    <subcellularLocation>
        <location evidence="1 7">Nucleus</location>
    </subcellularLocation>
</comment>
<dbReference type="KEGG" id="dpx:DAPPUDRAFT_347253"/>
<evidence type="ECO:0000259" key="10">
    <source>
        <dbReference type="PROSITE" id="PS50097"/>
    </source>
</evidence>
<dbReference type="GO" id="GO:0005634">
    <property type="term" value="C:nucleus"/>
    <property type="evidence" value="ECO:0000318"/>
    <property type="project" value="GO_Central"/>
</dbReference>
<dbReference type="InterPro" id="IPR009057">
    <property type="entry name" value="Homeodomain-like_sf"/>
</dbReference>
<feature type="region of interest" description="Disordered" evidence="8">
    <location>
        <begin position="134"/>
        <end position="167"/>
    </location>
</feature>
<keyword evidence="7" id="KW-0371">Homeobox</keyword>
<dbReference type="EMBL" id="GL732532">
    <property type="protein sequence ID" value="EFX85565.1"/>
    <property type="molecule type" value="Genomic_DNA"/>
</dbReference>
<dbReference type="GO" id="GO:0016199">
    <property type="term" value="P:axon midline choice point recognition"/>
    <property type="evidence" value="ECO:0007669"/>
    <property type="project" value="UniProtKB-ARBA"/>
</dbReference>
<reference evidence="11 12" key="1">
    <citation type="journal article" date="2011" name="Science">
        <title>The ecoresponsive genome of Daphnia pulex.</title>
        <authorList>
            <person name="Colbourne J.K."/>
            <person name="Pfrender M.E."/>
            <person name="Gilbert D."/>
            <person name="Thomas W.K."/>
            <person name="Tucker A."/>
            <person name="Oakley T.H."/>
            <person name="Tokishita S."/>
            <person name="Aerts A."/>
            <person name="Arnold G.J."/>
            <person name="Basu M.K."/>
            <person name="Bauer D.J."/>
            <person name="Caceres C.E."/>
            <person name="Carmel L."/>
            <person name="Casola C."/>
            <person name="Choi J.H."/>
            <person name="Detter J.C."/>
            <person name="Dong Q."/>
            <person name="Dusheyko S."/>
            <person name="Eads B.D."/>
            <person name="Frohlich T."/>
            <person name="Geiler-Samerotte K.A."/>
            <person name="Gerlach D."/>
            <person name="Hatcher P."/>
            <person name="Jogdeo S."/>
            <person name="Krijgsveld J."/>
            <person name="Kriventseva E.V."/>
            <person name="Kultz D."/>
            <person name="Laforsch C."/>
            <person name="Lindquist E."/>
            <person name="Lopez J."/>
            <person name="Manak J.R."/>
            <person name="Muller J."/>
            <person name="Pangilinan J."/>
            <person name="Patwardhan R.P."/>
            <person name="Pitluck S."/>
            <person name="Pritham E.J."/>
            <person name="Rechtsteiner A."/>
            <person name="Rho M."/>
            <person name="Rogozin I.B."/>
            <person name="Sakarya O."/>
            <person name="Salamov A."/>
            <person name="Schaack S."/>
            <person name="Shapiro H."/>
            <person name="Shiga Y."/>
            <person name="Skalitzky C."/>
            <person name="Smith Z."/>
            <person name="Souvorov A."/>
            <person name="Sung W."/>
            <person name="Tang Z."/>
            <person name="Tsuchiya D."/>
            <person name="Tu H."/>
            <person name="Vos H."/>
            <person name="Wang M."/>
            <person name="Wolf Y.I."/>
            <person name="Yamagata H."/>
            <person name="Yamada T."/>
            <person name="Ye Y."/>
            <person name="Shaw J.R."/>
            <person name="Andrews J."/>
            <person name="Crease T.J."/>
            <person name="Tang H."/>
            <person name="Lucas S.M."/>
            <person name="Robertson H.M."/>
            <person name="Bork P."/>
            <person name="Koonin E.V."/>
            <person name="Zdobnov E.M."/>
            <person name="Grigoriev I.V."/>
            <person name="Lynch M."/>
            <person name="Boore J.L."/>
        </authorList>
    </citation>
    <scope>NUCLEOTIDE SEQUENCE [LARGE SCALE GENOMIC DNA]</scope>
</reference>
<keyword evidence="7" id="KW-0238">DNA-binding</keyword>
<dbReference type="Gene3D" id="3.30.710.10">
    <property type="entry name" value="Potassium Channel Kv1.1, Chain A"/>
    <property type="match status" value="1"/>
</dbReference>
<feature type="region of interest" description="Disordered" evidence="8">
    <location>
        <begin position="181"/>
        <end position="202"/>
    </location>
</feature>
<feature type="compositionally biased region" description="Polar residues" evidence="8">
    <location>
        <begin position="283"/>
        <end position="309"/>
    </location>
</feature>
<evidence type="ECO:0000256" key="2">
    <source>
        <dbReference type="ARBA" id="ARBA00022473"/>
    </source>
</evidence>
<dbReference type="PROSITE" id="PS50071">
    <property type="entry name" value="HOMEOBOX_2"/>
    <property type="match status" value="1"/>
</dbReference>
<proteinExistence type="predicted"/>
<keyword evidence="5 7" id="KW-0539">Nucleus</keyword>